<comment type="caution">
    <text evidence="2">The sequence shown here is derived from an EMBL/GenBank/DDBJ whole genome shotgun (WGS) entry which is preliminary data.</text>
</comment>
<keyword evidence="3" id="KW-1185">Reference proteome</keyword>
<feature type="region of interest" description="Disordered" evidence="1">
    <location>
        <begin position="96"/>
        <end position="116"/>
    </location>
</feature>
<dbReference type="RefSeq" id="WP_224190093.1">
    <property type="nucleotide sequence ID" value="NZ_JAIRAU010000001.1"/>
</dbReference>
<gene>
    <name evidence="2" type="ORF">K7C98_03675</name>
</gene>
<dbReference type="Proteomes" id="UP001139031">
    <property type="component" value="Unassembled WGS sequence"/>
</dbReference>
<sequence>MLIACTGMLMCSSLYVQGTPGPNNQRPFDLTFTRHRAGRSPAVTFIAAGGIGTMLMHSTPLPPASPGRTAAVILVPRRRRHEDHVGRVDGDDLARQQELGDCDNKGGAGGDGDGLTSVDGRRCVERAGDPHADLVVAAAARAPAL</sequence>
<evidence type="ECO:0000313" key="2">
    <source>
        <dbReference type="EMBL" id="MBZ5708343.1"/>
    </source>
</evidence>
<proteinExistence type="predicted"/>
<reference evidence="2" key="1">
    <citation type="submission" date="2021-08" db="EMBL/GenBank/DDBJ databases">
        <authorList>
            <person name="Stevens D.C."/>
        </authorList>
    </citation>
    <scope>NUCLEOTIDE SEQUENCE</scope>
    <source>
        <strain evidence="2">DSM 53165</strain>
    </source>
</reference>
<accession>A0ABS7TJE0</accession>
<dbReference type="EMBL" id="JAIRAU010000001">
    <property type="protein sequence ID" value="MBZ5708343.1"/>
    <property type="molecule type" value="Genomic_DNA"/>
</dbReference>
<organism evidence="2 3">
    <name type="scientific">Nannocystis pusilla</name>
    <dbReference type="NCBI Taxonomy" id="889268"/>
    <lineage>
        <taxon>Bacteria</taxon>
        <taxon>Pseudomonadati</taxon>
        <taxon>Myxococcota</taxon>
        <taxon>Polyangia</taxon>
        <taxon>Nannocystales</taxon>
        <taxon>Nannocystaceae</taxon>
        <taxon>Nannocystis</taxon>
    </lineage>
</organism>
<evidence type="ECO:0000313" key="3">
    <source>
        <dbReference type="Proteomes" id="UP001139031"/>
    </source>
</evidence>
<name>A0ABS7TJE0_9BACT</name>
<protein>
    <submittedName>
        <fullName evidence="2">Uncharacterized protein</fullName>
    </submittedName>
</protein>
<evidence type="ECO:0000256" key="1">
    <source>
        <dbReference type="SAM" id="MobiDB-lite"/>
    </source>
</evidence>